<keyword evidence="3" id="KW-1185">Reference proteome</keyword>
<sequence>MTLWLDAQLSPHLAAWLARQFDIEAVSAARLGLHDADDESIFHAARAANAVVMTKDHDFVRLVERFGPPPAVIWLTCGNTSNRHLQTLLANSLAQVLALLDAGESLVEISDRK</sequence>
<accession>A0ABU3B581</accession>
<dbReference type="EMBL" id="JAVRHY010000003">
    <property type="protein sequence ID" value="MDT0617617.1"/>
    <property type="molecule type" value="Genomic_DNA"/>
</dbReference>
<comment type="caution">
    <text evidence="2">The sequence shown here is derived from an EMBL/GenBank/DDBJ whole genome shotgun (WGS) entry which is preliminary data.</text>
</comment>
<name>A0ABU3B581_9GAMM</name>
<evidence type="ECO:0000313" key="2">
    <source>
        <dbReference type="EMBL" id="MDT0617617.1"/>
    </source>
</evidence>
<dbReference type="RefSeq" id="WP_311657479.1">
    <property type="nucleotide sequence ID" value="NZ_JAVRHY010000003.1"/>
</dbReference>
<proteinExistence type="predicted"/>
<feature type="domain" description="DUF5615" evidence="1">
    <location>
        <begin position="1"/>
        <end position="107"/>
    </location>
</feature>
<protein>
    <submittedName>
        <fullName evidence="2">DUF5615 family PIN-like protein</fullName>
    </submittedName>
</protein>
<evidence type="ECO:0000259" key="1">
    <source>
        <dbReference type="Pfam" id="PF18480"/>
    </source>
</evidence>
<organism evidence="2 3">
    <name type="scientific">Spectribacter acetivorans</name>
    <dbReference type="NCBI Taxonomy" id="3075603"/>
    <lineage>
        <taxon>Bacteria</taxon>
        <taxon>Pseudomonadati</taxon>
        <taxon>Pseudomonadota</taxon>
        <taxon>Gammaproteobacteria</taxon>
        <taxon>Salinisphaerales</taxon>
        <taxon>Salinisphaeraceae</taxon>
        <taxon>Spectribacter</taxon>
    </lineage>
</organism>
<reference evidence="2 3" key="1">
    <citation type="submission" date="2023-09" db="EMBL/GenBank/DDBJ databases">
        <authorList>
            <person name="Rey-Velasco X."/>
        </authorList>
    </citation>
    <scope>NUCLEOTIDE SEQUENCE [LARGE SCALE GENOMIC DNA]</scope>
    <source>
        <strain evidence="2 3">P385</strain>
    </source>
</reference>
<dbReference type="InterPro" id="IPR041049">
    <property type="entry name" value="DUF5615"/>
</dbReference>
<dbReference type="Pfam" id="PF18480">
    <property type="entry name" value="DUF5615"/>
    <property type="match status" value="1"/>
</dbReference>
<dbReference type="Proteomes" id="UP001259982">
    <property type="component" value="Unassembled WGS sequence"/>
</dbReference>
<evidence type="ECO:0000313" key="3">
    <source>
        <dbReference type="Proteomes" id="UP001259982"/>
    </source>
</evidence>
<gene>
    <name evidence="2" type="ORF">RM531_03950</name>
</gene>